<gene>
    <name evidence="3" type="ORF">ACFOD9_12180</name>
</gene>
<evidence type="ECO:0000313" key="4">
    <source>
        <dbReference type="Proteomes" id="UP001595604"/>
    </source>
</evidence>
<keyword evidence="4" id="KW-1185">Reference proteome</keyword>
<organism evidence="3 4">
    <name type="scientific">Novosphingobium bradum</name>
    <dbReference type="NCBI Taxonomy" id="1737444"/>
    <lineage>
        <taxon>Bacteria</taxon>
        <taxon>Pseudomonadati</taxon>
        <taxon>Pseudomonadota</taxon>
        <taxon>Alphaproteobacteria</taxon>
        <taxon>Sphingomonadales</taxon>
        <taxon>Sphingomonadaceae</taxon>
        <taxon>Novosphingobium</taxon>
    </lineage>
</organism>
<dbReference type="InterPro" id="IPR011704">
    <property type="entry name" value="ATPase_dyneun-rel_AAA"/>
</dbReference>
<dbReference type="SMART" id="SM00382">
    <property type="entry name" value="AAA"/>
    <property type="match status" value="1"/>
</dbReference>
<dbReference type="InterPro" id="IPR052934">
    <property type="entry name" value="Methyl-DNA_Rec/Restrict_Enz"/>
</dbReference>
<evidence type="ECO:0000313" key="3">
    <source>
        <dbReference type="EMBL" id="MFC3175008.1"/>
    </source>
</evidence>
<dbReference type="InterPro" id="IPR027417">
    <property type="entry name" value="P-loop_NTPase"/>
</dbReference>
<protein>
    <submittedName>
        <fullName evidence="3">AAA family ATPase</fullName>
    </submittedName>
</protein>
<dbReference type="Pfam" id="PF07728">
    <property type="entry name" value="AAA_5"/>
    <property type="match status" value="1"/>
</dbReference>
<proteinExistence type="predicted"/>
<reference evidence="4" key="1">
    <citation type="journal article" date="2019" name="Int. J. Syst. Evol. Microbiol.">
        <title>The Global Catalogue of Microorganisms (GCM) 10K type strain sequencing project: providing services to taxonomists for standard genome sequencing and annotation.</title>
        <authorList>
            <consortium name="The Broad Institute Genomics Platform"/>
            <consortium name="The Broad Institute Genome Sequencing Center for Infectious Disease"/>
            <person name="Wu L."/>
            <person name="Ma J."/>
        </authorList>
    </citation>
    <scope>NUCLEOTIDE SEQUENCE [LARGE SCALE GENOMIC DNA]</scope>
    <source>
        <strain evidence="4">KCTC 42984</strain>
    </source>
</reference>
<feature type="domain" description="AAA+ ATPase" evidence="2">
    <location>
        <begin position="573"/>
        <end position="965"/>
    </location>
</feature>
<dbReference type="InterPro" id="IPR003593">
    <property type="entry name" value="AAA+_ATPase"/>
</dbReference>
<dbReference type="SUPFAM" id="SSF52540">
    <property type="entry name" value="P-loop containing nucleoside triphosphate hydrolases"/>
    <property type="match status" value="1"/>
</dbReference>
<evidence type="ECO:0000256" key="1">
    <source>
        <dbReference type="SAM" id="MobiDB-lite"/>
    </source>
</evidence>
<dbReference type="Proteomes" id="UP001595604">
    <property type="component" value="Unassembled WGS sequence"/>
</dbReference>
<dbReference type="PANTHER" id="PTHR37291">
    <property type="entry name" value="5-METHYLCYTOSINE-SPECIFIC RESTRICTION ENZYME B"/>
    <property type="match status" value="1"/>
</dbReference>
<evidence type="ECO:0000259" key="2">
    <source>
        <dbReference type="SMART" id="SM00382"/>
    </source>
</evidence>
<dbReference type="Gene3D" id="3.40.50.300">
    <property type="entry name" value="P-loop containing nucleotide triphosphate hydrolases"/>
    <property type="match status" value="1"/>
</dbReference>
<comment type="caution">
    <text evidence="3">The sequence shown here is derived from an EMBL/GenBank/DDBJ whole genome shotgun (WGS) entry which is preliminary data.</text>
</comment>
<feature type="region of interest" description="Disordered" evidence="1">
    <location>
        <begin position="544"/>
        <end position="575"/>
    </location>
</feature>
<dbReference type="EMBL" id="JBHRTQ010000010">
    <property type="protein sequence ID" value="MFC3175008.1"/>
    <property type="molecule type" value="Genomic_DNA"/>
</dbReference>
<name>A0ABV7IQR6_9SPHN</name>
<sequence length="1099" mass="122807">MREAEFKEWLEANGANTDTGRNTRTHAVRTIEKQMGQLGSAHADLEAAWADDQFRQLRDRIKSIRQDAQAGGQDFRILMPSSENPLNRLSSWNSWLGQYGRFLAGKDPGTKDADRIRQYVLETYIEPARQEERPTTEVLVSDVNRALGLNQAWPNICQSLKGEQFLEMADVPPPEQIGADASSATRFRFDLVNAISLPALEKLRQRFLTACPDFVSFTQPGGFSAEEDTYKRALIARTAELVATADRAAPEQLGQALLDLLSGEGGLGSNLLGWRMADGLRAVRQRHPGAMEQIAGQLALAPDPVGDVDAFVRDAWPLLSEGQKSMPYGDSRTIPSMLAALVAPERTMGIRTEPTVTVAAELVGRRLLANAPLTAAELRAVNALAREIFAVMRDQWGWNPRDLWDVQGFIWVIGHNNEAILARFDKHPPFAEARKAWTSQETLTFCAVARAVNEAGLDWWHVGNKPWHLSFGRKSPDSGKAEGTLGWLKNTPARIAFNRRPKALDLAIDDGLPLAKSTGQRIGEVMQDRHADIAQWLPPSPARPGLWPDQFDIDPDQAPPDKDDPVTNPAPAYPTNLILYGPPGTGKTYATALEAVALCDGLTRDQAREKYPDQSDAGREALMERYRELQDPRDHRIEFVTFHQSYSYEDFVEGLRPTTKGTDEEGLAESAPGLRLTVHDGVFKVHSDRARRAGTQSAGEQRLDRSRAVFKIALGRRGEEEDRIAAGLRDGIIHLGWGGDIDWADERFDSFQAIYEEWRRLKDPQASGKDANIEMIYTFRASMQPGDYVVLSDGRDRFRAIGKIVSGYFYDHSAPYHPHRRRVDWVWVDPAGQERDIFYPNFFRRHSTYRLDQSLVDWDALDGLIYGAQTEARGPGRPHVLVIDEINRANISKVFGELITLIEPDKRLGQTNALTVTLPYSQKKFGVPANLHIVGTMNTADRSIALLDTALRRRFDFREIAPDPELLKTDVDGVNLRQVLATINRRVEYLVDREHRIGHAFFISCDTRAKIDAAMRNKVIPLLQEYFFEDWSRVHAVLGDGFIGQTVLQPPPGITGSPVPSWFVRKDFAENAYAALCGGAADPLVVSELDQPMPESDPA</sequence>
<accession>A0ABV7IQR6</accession>
<dbReference type="RefSeq" id="WP_379510383.1">
    <property type="nucleotide sequence ID" value="NZ_JBHRTQ010000010.1"/>
</dbReference>
<dbReference type="PANTHER" id="PTHR37291:SF1">
    <property type="entry name" value="TYPE IV METHYL-DIRECTED RESTRICTION ENZYME ECOKMCRB SUBUNIT"/>
    <property type="match status" value="1"/>
</dbReference>